<comment type="caution">
    <text evidence="4">The sequence shown here is derived from an EMBL/GenBank/DDBJ whole genome shotgun (WGS) entry which is preliminary data.</text>
</comment>
<evidence type="ECO:0000256" key="2">
    <source>
        <dbReference type="RuleBase" id="RU003476"/>
    </source>
</evidence>
<accession>A0A0P7C0G3</accession>
<dbReference type="Pfam" id="PF00293">
    <property type="entry name" value="NUDIX"/>
    <property type="match status" value="1"/>
</dbReference>
<dbReference type="GO" id="GO:0016787">
    <property type="term" value="F:hydrolase activity"/>
    <property type="evidence" value="ECO:0007669"/>
    <property type="project" value="UniProtKB-KW"/>
</dbReference>
<sequence>MIIFINDRPLKLVAKKNFNQASKDDYHTLITGNKKIRDIEEWKKKVLVLDANNAFLNDFFKTIKEVKKFSFKSATFLVSSVPEAYQTLSKHYKIVDAAGGVVLNDEGEILMIYRRNKWDLPKGKAEKGETIIETAEREVEEECGIEVKVIDDYFVSYHTYTHKNERVLKRTYWYKMSLISDDNMQPQLEEEIEEIRWMNRSEMHKALEDSYPSIAQVIDETISQKLQFMEN</sequence>
<evidence type="ECO:0000313" key="4">
    <source>
        <dbReference type="EMBL" id="KPM47481.1"/>
    </source>
</evidence>
<protein>
    <recommendedName>
        <fullName evidence="3">Nudix hydrolase domain-containing protein</fullName>
    </recommendedName>
</protein>
<name>A0A0P7C0G3_9BACT</name>
<reference evidence="4 5" key="1">
    <citation type="submission" date="2015-07" db="EMBL/GenBank/DDBJ databases">
        <title>The draft genome sequence of Leadbetterella sp. JN14-9.</title>
        <authorList>
            <person name="Liu Y."/>
            <person name="Du J."/>
            <person name="Shao Z."/>
        </authorList>
    </citation>
    <scope>NUCLEOTIDE SEQUENCE [LARGE SCALE GENOMIC DNA]</scope>
    <source>
        <strain evidence="4 5">JN14-9</strain>
    </source>
</reference>
<dbReference type="InterPro" id="IPR020476">
    <property type="entry name" value="Nudix_hydrolase"/>
</dbReference>
<dbReference type="AlphaFoldDB" id="A0A0P7C0G3"/>
<dbReference type="EMBL" id="LGTQ01000010">
    <property type="protein sequence ID" value="KPM47481.1"/>
    <property type="molecule type" value="Genomic_DNA"/>
</dbReference>
<comment type="similarity">
    <text evidence="2">Belongs to the Nudix hydrolase family.</text>
</comment>
<evidence type="ECO:0000256" key="1">
    <source>
        <dbReference type="ARBA" id="ARBA00022801"/>
    </source>
</evidence>
<keyword evidence="5" id="KW-1185">Reference proteome</keyword>
<dbReference type="InterPro" id="IPR015797">
    <property type="entry name" value="NUDIX_hydrolase-like_dom_sf"/>
</dbReference>
<evidence type="ECO:0000313" key="5">
    <source>
        <dbReference type="Proteomes" id="UP000050454"/>
    </source>
</evidence>
<dbReference type="InterPro" id="IPR020084">
    <property type="entry name" value="NUDIX_hydrolase_CS"/>
</dbReference>
<dbReference type="OrthoDB" id="9816289at2"/>
<dbReference type="InterPro" id="IPR000086">
    <property type="entry name" value="NUDIX_hydrolase_dom"/>
</dbReference>
<feature type="domain" description="Nudix hydrolase" evidence="3">
    <location>
        <begin position="93"/>
        <end position="221"/>
    </location>
</feature>
<dbReference type="PROSITE" id="PS00893">
    <property type="entry name" value="NUDIX_BOX"/>
    <property type="match status" value="1"/>
</dbReference>
<dbReference type="PANTHER" id="PTHR43736:SF1">
    <property type="entry name" value="DIHYDRONEOPTERIN TRIPHOSPHATE DIPHOSPHATASE"/>
    <property type="match status" value="1"/>
</dbReference>
<gene>
    <name evidence="4" type="ORF">AFM12_13290</name>
</gene>
<dbReference type="RefSeq" id="WP_055149033.1">
    <property type="nucleotide sequence ID" value="NZ_JXSZ01000010.1"/>
</dbReference>
<dbReference type="PROSITE" id="PS51462">
    <property type="entry name" value="NUDIX"/>
    <property type="match status" value="1"/>
</dbReference>
<dbReference type="Gene3D" id="3.90.79.10">
    <property type="entry name" value="Nucleoside Triphosphate Pyrophosphohydrolase"/>
    <property type="match status" value="1"/>
</dbReference>
<evidence type="ECO:0000259" key="3">
    <source>
        <dbReference type="PROSITE" id="PS51462"/>
    </source>
</evidence>
<proteinExistence type="inferred from homology"/>
<keyword evidence="1 2" id="KW-0378">Hydrolase</keyword>
<dbReference type="SUPFAM" id="SSF55811">
    <property type="entry name" value="Nudix"/>
    <property type="match status" value="1"/>
</dbReference>
<dbReference type="PRINTS" id="PR00502">
    <property type="entry name" value="NUDIXFAMILY"/>
</dbReference>
<dbReference type="CDD" id="cd03673">
    <property type="entry name" value="NUDIX_Ap6A_hydrolase"/>
    <property type="match status" value="1"/>
</dbReference>
<dbReference type="Proteomes" id="UP000050454">
    <property type="component" value="Unassembled WGS sequence"/>
</dbReference>
<dbReference type="STRING" id="1605367.AFM12_13290"/>
<dbReference type="PANTHER" id="PTHR43736">
    <property type="entry name" value="ADP-RIBOSE PYROPHOSPHATASE"/>
    <property type="match status" value="1"/>
</dbReference>
<organism evidence="4 5">
    <name type="scientific">Jiulongibacter sediminis</name>
    <dbReference type="NCBI Taxonomy" id="1605367"/>
    <lineage>
        <taxon>Bacteria</taxon>
        <taxon>Pseudomonadati</taxon>
        <taxon>Bacteroidota</taxon>
        <taxon>Cytophagia</taxon>
        <taxon>Cytophagales</taxon>
        <taxon>Leadbetterellaceae</taxon>
        <taxon>Jiulongibacter</taxon>
    </lineage>
</organism>